<feature type="transmembrane region" description="Helical" evidence="3">
    <location>
        <begin position="20"/>
        <end position="40"/>
    </location>
</feature>
<evidence type="ECO:0000256" key="2">
    <source>
        <dbReference type="SAM" id="MobiDB-lite"/>
    </source>
</evidence>
<dbReference type="AlphaFoldDB" id="A0A317EHT8"/>
<feature type="transmembrane region" description="Helical" evidence="3">
    <location>
        <begin position="52"/>
        <end position="71"/>
    </location>
</feature>
<accession>A0A317EHT8</accession>
<dbReference type="Gene3D" id="3.30.2010.10">
    <property type="entry name" value="Metalloproteases ('zincins'), catalytic domain"/>
    <property type="match status" value="1"/>
</dbReference>
<keyword evidence="3" id="KW-0472">Membrane</keyword>
<name>A0A317EHT8_9SPHI</name>
<gene>
    <name evidence="5" type="ORF">DHW03_16445</name>
</gene>
<feature type="region of interest" description="Disordered" evidence="2">
    <location>
        <begin position="468"/>
        <end position="584"/>
    </location>
</feature>
<dbReference type="Pfam" id="PF05569">
    <property type="entry name" value="Peptidase_M56"/>
    <property type="match status" value="1"/>
</dbReference>
<proteinExistence type="predicted"/>
<dbReference type="OrthoDB" id="15218at2"/>
<keyword evidence="3" id="KW-0812">Transmembrane</keyword>
<organism evidence="5 6">
    <name type="scientific">Pedobacter yonginense</name>
    <dbReference type="NCBI Taxonomy" id="651869"/>
    <lineage>
        <taxon>Bacteria</taxon>
        <taxon>Pseudomonadati</taxon>
        <taxon>Bacteroidota</taxon>
        <taxon>Sphingobacteriia</taxon>
        <taxon>Sphingobacteriales</taxon>
        <taxon>Sphingobacteriaceae</taxon>
        <taxon>Pedobacter</taxon>
    </lineage>
</organism>
<reference evidence="5 6" key="1">
    <citation type="submission" date="2018-05" db="EMBL/GenBank/DDBJ databases">
        <title>Pedobacter paludis sp. nov., isolated from wetland soil.</title>
        <authorList>
            <person name="Zhang Y."/>
            <person name="Wang G."/>
        </authorList>
    </citation>
    <scope>NUCLEOTIDE SEQUENCE [LARGE SCALE GENOMIC DNA]</scope>
    <source>
        <strain evidence="5 6">KCTC22721</strain>
    </source>
</reference>
<feature type="compositionally biased region" description="Pro residues" evidence="2">
    <location>
        <begin position="528"/>
        <end position="563"/>
    </location>
</feature>
<dbReference type="InterPro" id="IPR008756">
    <property type="entry name" value="Peptidase_M56"/>
</dbReference>
<dbReference type="CDD" id="cd07341">
    <property type="entry name" value="M56_BlaR1_MecR1_like"/>
    <property type="match status" value="1"/>
</dbReference>
<dbReference type="PANTHER" id="PTHR34978:SF3">
    <property type="entry name" value="SLR0241 PROTEIN"/>
    <property type="match status" value="1"/>
</dbReference>
<feature type="transmembrane region" description="Helical" evidence="3">
    <location>
        <begin position="233"/>
        <end position="255"/>
    </location>
</feature>
<sequence>MEFKFIDLLPENWLHALGATLFHSLWLGVLLALASGLVMFTTRKATATLRYNLLTVCLCLFVGAIVLMFALQLQKPIQVTDHHPNNPVASAVNQQGVSALQVNDVQYNMSTALNDLLALWNTYAYQIVLIWFFIICIKSIQLLVGLNGIFYLRNNKVYPAGKKWEERVETLAEKLKIKQQIKIVQSGIAKMPMVVGNFKPLILVPLGLLGGLSNDQIEAILAHELAHIKRRDYLVNILQSFIEIVFFFNPAVLWVSNLIKTEREHCCDDMAIGCVNDRKNYVQALISCQEFNQNAPVFAMAIMGRKNTLLHRASRMLFNTKSTLNKMEKTILTLALVSVVVCTAAFKNVGRATKSTEKGIIKTYQVFQDTTKKSAKKKVDQASDKKVGAIEPSENRSDDSMEKAIEEKMNRTEKLLNQKEKALSVEDKKRVEEDAKIAIEDAKLAKEDAKLVIEDKKRAEADRKWAEEERKFNANQNNSQRRNQDAAYKAAQKRYEEDAKRYAKSAEAYAKRAQQYAKRSQVYGTALPPMPPAPAAPLAMPVPPTPALPPSPPAHTSTPPLPPARKAKSSSKSVTKTDSEHVVSTITETDGNGRDYTADINQDLLKDKIITNTNKLSYQLNKNSLVVNGVKQSANIHQKYKSKYLKQESHSLNYNYEIDRQN</sequence>
<keyword evidence="6" id="KW-1185">Reference proteome</keyword>
<dbReference type="InterPro" id="IPR052173">
    <property type="entry name" value="Beta-lactam_resp_regulator"/>
</dbReference>
<dbReference type="EMBL" id="QGNZ01000004">
    <property type="protein sequence ID" value="PWS26370.1"/>
    <property type="molecule type" value="Genomic_DNA"/>
</dbReference>
<evidence type="ECO:0000313" key="5">
    <source>
        <dbReference type="EMBL" id="PWS26370.1"/>
    </source>
</evidence>
<dbReference type="RefSeq" id="WP_109926936.1">
    <property type="nucleotide sequence ID" value="NZ_QGNZ01000004.1"/>
</dbReference>
<dbReference type="Proteomes" id="UP000245379">
    <property type="component" value="Unassembled WGS sequence"/>
</dbReference>
<evidence type="ECO:0000256" key="1">
    <source>
        <dbReference type="SAM" id="Coils"/>
    </source>
</evidence>
<protein>
    <recommendedName>
        <fullName evidence="4">Peptidase M56 domain-containing protein</fullName>
    </recommendedName>
</protein>
<evidence type="ECO:0000256" key="3">
    <source>
        <dbReference type="SAM" id="Phobius"/>
    </source>
</evidence>
<feature type="domain" description="Peptidase M56" evidence="4">
    <location>
        <begin position="65"/>
        <end position="312"/>
    </location>
</feature>
<comment type="caution">
    <text evidence="5">The sequence shown here is derived from an EMBL/GenBank/DDBJ whole genome shotgun (WGS) entry which is preliminary data.</text>
</comment>
<dbReference type="PANTHER" id="PTHR34978">
    <property type="entry name" value="POSSIBLE SENSOR-TRANSDUCER PROTEIN BLAR"/>
    <property type="match status" value="1"/>
</dbReference>
<evidence type="ECO:0000259" key="4">
    <source>
        <dbReference type="Pfam" id="PF05569"/>
    </source>
</evidence>
<feature type="compositionally biased region" description="Low complexity" evidence="2">
    <location>
        <begin position="473"/>
        <end position="487"/>
    </location>
</feature>
<keyword evidence="1" id="KW-0175">Coiled coil</keyword>
<evidence type="ECO:0000313" key="6">
    <source>
        <dbReference type="Proteomes" id="UP000245379"/>
    </source>
</evidence>
<feature type="transmembrane region" description="Helical" evidence="3">
    <location>
        <begin position="123"/>
        <end position="152"/>
    </location>
</feature>
<keyword evidence="3" id="KW-1133">Transmembrane helix</keyword>
<feature type="coiled-coil region" evidence="1">
    <location>
        <begin position="402"/>
        <end position="459"/>
    </location>
</feature>